<dbReference type="InterPro" id="IPR045121">
    <property type="entry name" value="CoAse"/>
</dbReference>
<keyword evidence="5 8" id="KW-0378">Hydrolase</keyword>
<comment type="similarity">
    <text evidence="3 8">Belongs to the Nudix hydrolase family.</text>
</comment>
<protein>
    <submittedName>
        <fullName evidence="10">CoA pyrophosphatase</fullName>
    </submittedName>
</protein>
<evidence type="ECO:0000256" key="3">
    <source>
        <dbReference type="ARBA" id="ARBA00005582"/>
    </source>
</evidence>
<reference evidence="11" key="1">
    <citation type="journal article" date="2019" name="Int. J. Syst. Evol. Microbiol.">
        <title>The Global Catalogue of Microorganisms (GCM) 10K type strain sequencing project: providing services to taxonomists for standard genome sequencing and annotation.</title>
        <authorList>
            <consortium name="The Broad Institute Genomics Platform"/>
            <consortium name="The Broad Institute Genome Sequencing Center for Infectious Disease"/>
            <person name="Wu L."/>
            <person name="Ma J."/>
        </authorList>
    </citation>
    <scope>NUCLEOTIDE SEQUENCE [LARGE SCALE GENOMIC DNA]</scope>
    <source>
        <strain evidence="11">JCM 17782</strain>
    </source>
</reference>
<comment type="cofactor">
    <cofactor evidence="1">
        <name>Mn(2+)</name>
        <dbReference type="ChEBI" id="CHEBI:29035"/>
    </cofactor>
</comment>
<evidence type="ECO:0000313" key="10">
    <source>
        <dbReference type="EMBL" id="GAA4537955.1"/>
    </source>
</evidence>
<comment type="caution">
    <text evidence="10">The sequence shown here is derived from an EMBL/GenBank/DDBJ whole genome shotgun (WGS) entry which is preliminary data.</text>
</comment>
<evidence type="ECO:0000259" key="9">
    <source>
        <dbReference type="PROSITE" id="PS51462"/>
    </source>
</evidence>
<evidence type="ECO:0000256" key="1">
    <source>
        <dbReference type="ARBA" id="ARBA00001936"/>
    </source>
</evidence>
<dbReference type="InterPro" id="IPR020084">
    <property type="entry name" value="NUDIX_hydrolase_CS"/>
</dbReference>
<dbReference type="SUPFAM" id="SSF55811">
    <property type="entry name" value="Nudix"/>
    <property type="match status" value="1"/>
</dbReference>
<evidence type="ECO:0000256" key="8">
    <source>
        <dbReference type="RuleBase" id="RU003476"/>
    </source>
</evidence>
<keyword evidence="7" id="KW-0464">Manganese</keyword>
<keyword evidence="11" id="KW-1185">Reference proteome</keyword>
<sequence>MTFIRLLPYVDTYEAGGLGVHRVPDCRLRRRIVDRGRLRHSLEPVTIPYDDALCERIRGHLAGHDRREVTDPTKRHAAVAVVLVDSTPGEDRVDPAPVDEWNGDRPLPEAGLDGRMVDVSGGAAFLLCRRASRLSSHAAQWALPGGRLDAGETAVDAALRELHEEVGITLPDSTVLGLLDDYPTRSGYVITPVVIWGGGRLDPRPAPDEVVAVYRVGLHQLQRDDSPRFITIPESPRPVVQIPLGNDLIHAPTGAVLLQLRWWCLEGRHDPVGELEQPVFAWR</sequence>
<dbReference type="Gene3D" id="3.90.79.10">
    <property type="entry name" value="Nucleoside Triphosphate Pyrophosphohydrolase"/>
    <property type="match status" value="1"/>
</dbReference>
<evidence type="ECO:0000256" key="2">
    <source>
        <dbReference type="ARBA" id="ARBA00001946"/>
    </source>
</evidence>
<evidence type="ECO:0000256" key="7">
    <source>
        <dbReference type="ARBA" id="ARBA00023211"/>
    </source>
</evidence>
<organism evidence="10 11">
    <name type="scientific">Mycobacterium paraffinicum</name>
    <dbReference type="NCBI Taxonomy" id="53378"/>
    <lineage>
        <taxon>Bacteria</taxon>
        <taxon>Bacillati</taxon>
        <taxon>Actinomycetota</taxon>
        <taxon>Actinomycetes</taxon>
        <taxon>Mycobacteriales</taxon>
        <taxon>Mycobacteriaceae</taxon>
        <taxon>Mycobacterium</taxon>
    </lineage>
</organism>
<proteinExistence type="inferred from homology"/>
<gene>
    <name evidence="10" type="ORF">GCM10023161_15570</name>
</gene>
<dbReference type="InterPro" id="IPR020476">
    <property type="entry name" value="Nudix_hydrolase"/>
</dbReference>
<evidence type="ECO:0000256" key="6">
    <source>
        <dbReference type="ARBA" id="ARBA00022842"/>
    </source>
</evidence>
<comment type="cofactor">
    <cofactor evidence="2">
        <name>Mg(2+)</name>
        <dbReference type="ChEBI" id="CHEBI:18420"/>
    </cofactor>
</comment>
<dbReference type="EMBL" id="BAABGF010000017">
    <property type="protein sequence ID" value="GAA4537955.1"/>
    <property type="molecule type" value="Genomic_DNA"/>
</dbReference>
<evidence type="ECO:0000256" key="5">
    <source>
        <dbReference type="ARBA" id="ARBA00022801"/>
    </source>
</evidence>
<evidence type="ECO:0000313" key="11">
    <source>
        <dbReference type="Proteomes" id="UP001501417"/>
    </source>
</evidence>
<evidence type="ECO:0000256" key="4">
    <source>
        <dbReference type="ARBA" id="ARBA00022723"/>
    </source>
</evidence>
<dbReference type="PROSITE" id="PS51462">
    <property type="entry name" value="NUDIX"/>
    <property type="match status" value="1"/>
</dbReference>
<dbReference type="InterPro" id="IPR015797">
    <property type="entry name" value="NUDIX_hydrolase-like_dom_sf"/>
</dbReference>
<dbReference type="InterPro" id="IPR000086">
    <property type="entry name" value="NUDIX_hydrolase_dom"/>
</dbReference>
<dbReference type="CDD" id="cd03426">
    <property type="entry name" value="NUDIX_CoAse_Nudt7"/>
    <property type="match status" value="1"/>
</dbReference>
<keyword evidence="6" id="KW-0460">Magnesium</keyword>
<dbReference type="PRINTS" id="PR00502">
    <property type="entry name" value="NUDIXFAMILY"/>
</dbReference>
<dbReference type="Pfam" id="PF00293">
    <property type="entry name" value="NUDIX"/>
    <property type="match status" value="1"/>
</dbReference>
<dbReference type="PROSITE" id="PS00893">
    <property type="entry name" value="NUDIX_BOX"/>
    <property type="match status" value="1"/>
</dbReference>
<name>A0ABP8RGF0_9MYCO</name>
<keyword evidence="4" id="KW-0479">Metal-binding</keyword>
<dbReference type="PANTHER" id="PTHR12992:SF11">
    <property type="entry name" value="MITOCHONDRIAL COENZYME A DIPHOSPHATASE NUDT8"/>
    <property type="match status" value="1"/>
</dbReference>
<accession>A0ABP8RGF0</accession>
<feature type="domain" description="Nudix hydrolase" evidence="9">
    <location>
        <begin position="74"/>
        <end position="240"/>
    </location>
</feature>
<dbReference type="Proteomes" id="UP001501417">
    <property type="component" value="Unassembled WGS sequence"/>
</dbReference>
<dbReference type="PANTHER" id="PTHR12992">
    <property type="entry name" value="NUDIX HYDROLASE"/>
    <property type="match status" value="1"/>
</dbReference>